<evidence type="ECO:0000256" key="5">
    <source>
        <dbReference type="ARBA" id="ARBA00039666"/>
    </source>
</evidence>
<dbReference type="GO" id="GO:0005737">
    <property type="term" value="C:cytoplasm"/>
    <property type="evidence" value="ECO:0007669"/>
    <property type="project" value="TreeGrafter"/>
</dbReference>
<dbReference type="Gene3D" id="3.40.50.1000">
    <property type="entry name" value="HAD superfamily/HAD-like"/>
    <property type="match status" value="2"/>
</dbReference>
<gene>
    <name evidence="6" type="ORF">METZ01_LOCUS409653</name>
</gene>
<evidence type="ECO:0000256" key="2">
    <source>
        <dbReference type="ARBA" id="ARBA00007958"/>
    </source>
</evidence>
<evidence type="ECO:0000313" key="6">
    <source>
        <dbReference type="EMBL" id="SVD56799.1"/>
    </source>
</evidence>
<dbReference type="Pfam" id="PF13242">
    <property type="entry name" value="Hydrolase_like"/>
    <property type="match status" value="1"/>
</dbReference>
<accession>A0A382WDM7</accession>
<dbReference type="Pfam" id="PF13344">
    <property type="entry name" value="Hydrolase_6"/>
    <property type="match status" value="1"/>
</dbReference>
<organism evidence="6">
    <name type="scientific">marine metagenome</name>
    <dbReference type="NCBI Taxonomy" id="408172"/>
    <lineage>
        <taxon>unclassified sequences</taxon>
        <taxon>metagenomes</taxon>
        <taxon>ecological metagenomes</taxon>
    </lineage>
</organism>
<evidence type="ECO:0000256" key="4">
    <source>
        <dbReference type="ARBA" id="ARBA00022842"/>
    </source>
</evidence>
<dbReference type="GO" id="GO:0016791">
    <property type="term" value="F:phosphatase activity"/>
    <property type="evidence" value="ECO:0007669"/>
    <property type="project" value="InterPro"/>
</dbReference>
<protein>
    <recommendedName>
        <fullName evidence="5">Haloacid dehalogenase-like hydrolase domain-containing protein 2</fullName>
    </recommendedName>
</protein>
<keyword evidence="4" id="KW-0460">Magnesium</keyword>
<reference evidence="6" key="1">
    <citation type="submission" date="2018-05" db="EMBL/GenBank/DDBJ databases">
        <authorList>
            <person name="Lanie J.A."/>
            <person name="Ng W.-L."/>
            <person name="Kazmierczak K.M."/>
            <person name="Andrzejewski T.M."/>
            <person name="Davidsen T.M."/>
            <person name="Wayne K.J."/>
            <person name="Tettelin H."/>
            <person name="Glass J.I."/>
            <person name="Rusch D."/>
            <person name="Podicherti R."/>
            <person name="Tsui H.-C.T."/>
            <person name="Winkler M.E."/>
        </authorList>
    </citation>
    <scope>NUCLEOTIDE SEQUENCE</scope>
</reference>
<name>A0A382WDM7_9ZZZZ</name>
<sequence length="259" mass="29038">MIEKIKNAKGFLFDLDGVFIQSEKSLPGAIETIKILQARGIPFRFLTNTTTKSRKTLHMLLLELGIKCEQEHIFSAGYSGIKTIIEMGYPTCHLYISDDLKKDYGIFKLDVNDPEIIVIGDYEKWDFELLNQAFNYVMNGSQILALHMGKYYKVDSGLRLDAGAIVKALEFATAKKAIIVGKPNILFFKSALDDLNLDPNDVLMIGDDLYNDIYGAQRLKIQGILVKTGKYHPGMLESSNIKPDGLIDSIEDIAKIISH</sequence>
<dbReference type="PANTHER" id="PTHR19288">
    <property type="entry name" value="4-NITROPHENYLPHOSPHATASE-RELATED"/>
    <property type="match status" value="1"/>
</dbReference>
<keyword evidence="3" id="KW-0479">Metal-binding</keyword>
<dbReference type="InterPro" id="IPR036412">
    <property type="entry name" value="HAD-like_sf"/>
</dbReference>
<dbReference type="AlphaFoldDB" id="A0A382WDM7"/>
<dbReference type="GO" id="GO:0046872">
    <property type="term" value="F:metal ion binding"/>
    <property type="evidence" value="ECO:0007669"/>
    <property type="project" value="UniProtKB-KW"/>
</dbReference>
<proteinExistence type="inferred from homology"/>
<dbReference type="NCBIfam" id="TIGR01460">
    <property type="entry name" value="HAD-SF-IIA"/>
    <property type="match status" value="1"/>
</dbReference>
<evidence type="ECO:0000256" key="3">
    <source>
        <dbReference type="ARBA" id="ARBA00022723"/>
    </source>
</evidence>
<dbReference type="PANTHER" id="PTHR19288:SF46">
    <property type="entry name" value="HALOACID DEHALOGENASE-LIKE HYDROLASE DOMAIN-CONTAINING PROTEIN 2"/>
    <property type="match status" value="1"/>
</dbReference>
<evidence type="ECO:0000256" key="1">
    <source>
        <dbReference type="ARBA" id="ARBA00001946"/>
    </source>
</evidence>
<dbReference type="InterPro" id="IPR006355">
    <property type="entry name" value="LHPP/HDHD2"/>
</dbReference>
<comment type="similarity">
    <text evidence="2">Belongs to the HAD-like hydrolase superfamily.</text>
</comment>
<dbReference type="NCBIfam" id="TIGR01458">
    <property type="entry name" value="HAD-SF-IIA-hyp3"/>
    <property type="match status" value="1"/>
</dbReference>
<dbReference type="InterPro" id="IPR023214">
    <property type="entry name" value="HAD_sf"/>
</dbReference>
<dbReference type="EMBL" id="UINC01158973">
    <property type="protein sequence ID" value="SVD56799.1"/>
    <property type="molecule type" value="Genomic_DNA"/>
</dbReference>
<dbReference type="SUPFAM" id="SSF56784">
    <property type="entry name" value="HAD-like"/>
    <property type="match status" value="1"/>
</dbReference>
<dbReference type="InterPro" id="IPR006357">
    <property type="entry name" value="HAD-SF_hydro_IIA"/>
</dbReference>
<comment type="cofactor">
    <cofactor evidence="1">
        <name>Mg(2+)</name>
        <dbReference type="ChEBI" id="CHEBI:18420"/>
    </cofactor>
</comment>